<evidence type="ECO:0000313" key="2">
    <source>
        <dbReference type="Proteomes" id="UP001241110"/>
    </source>
</evidence>
<dbReference type="AlphaFoldDB" id="A0AAE3U7R4"/>
<accession>A0AAE3U7R4</accession>
<organism evidence="1 2">
    <name type="scientific">Xanthocytophaga flava</name>
    <dbReference type="NCBI Taxonomy" id="3048013"/>
    <lineage>
        <taxon>Bacteria</taxon>
        <taxon>Pseudomonadati</taxon>
        <taxon>Bacteroidota</taxon>
        <taxon>Cytophagia</taxon>
        <taxon>Cytophagales</taxon>
        <taxon>Rhodocytophagaceae</taxon>
        <taxon>Xanthocytophaga</taxon>
    </lineage>
</organism>
<protein>
    <submittedName>
        <fullName evidence="1">Uncharacterized protein</fullName>
    </submittedName>
</protein>
<gene>
    <name evidence="1" type="ORF">QNI16_05485</name>
</gene>
<name>A0AAE3U7R4_9BACT</name>
<dbReference type="Proteomes" id="UP001241110">
    <property type="component" value="Unassembled WGS sequence"/>
</dbReference>
<sequence length="261" mass="30765">MRLSCWQPLDYIRFLNECYDCVYFSFTKRIFVPKYKFDLVLPLAEAYCHSVKAGHWLELRQKMEPFMCDPYSTDFDVLLDKRYIDYYYTRDYDSLETLPPATIGFILQAEQAYMGSAIDYDIAKPVDLETFQCDEDFELFVRFRLTFEDGESTYISCTICSSGKLLERFTTYFKKYPNTAVRSHAMICCSRYDYQEIMLTIDSFSKNFVGCSKNEILLKFSWGFDVPDIETILSTPLIETGDIFEYEGIEEDYNASFQKLN</sequence>
<evidence type="ECO:0000313" key="1">
    <source>
        <dbReference type="EMBL" id="MDJ1479929.1"/>
    </source>
</evidence>
<reference evidence="1" key="1">
    <citation type="submission" date="2023-05" db="EMBL/GenBank/DDBJ databases">
        <authorList>
            <person name="Zhang X."/>
        </authorList>
    </citation>
    <scope>NUCLEOTIDE SEQUENCE</scope>
    <source>
        <strain evidence="1">YF14B1</strain>
    </source>
</reference>
<comment type="caution">
    <text evidence="1">The sequence shown here is derived from an EMBL/GenBank/DDBJ whole genome shotgun (WGS) entry which is preliminary data.</text>
</comment>
<dbReference type="EMBL" id="JASJOS010000002">
    <property type="protein sequence ID" value="MDJ1479929.1"/>
    <property type="molecule type" value="Genomic_DNA"/>
</dbReference>
<proteinExistence type="predicted"/>
<dbReference type="RefSeq" id="WP_313976494.1">
    <property type="nucleotide sequence ID" value="NZ_JASJOS010000002.1"/>
</dbReference>